<proteinExistence type="predicted"/>
<dbReference type="AlphaFoldDB" id="A0AAE0Y554"/>
<evidence type="ECO:0000313" key="2">
    <source>
        <dbReference type="Proteomes" id="UP001283361"/>
    </source>
</evidence>
<keyword evidence="2" id="KW-1185">Reference proteome</keyword>
<protein>
    <submittedName>
        <fullName evidence="1">Uncharacterized protein</fullName>
    </submittedName>
</protein>
<evidence type="ECO:0000313" key="1">
    <source>
        <dbReference type="EMBL" id="KAK3733324.1"/>
    </source>
</evidence>
<name>A0AAE0Y554_9GAST</name>
<comment type="caution">
    <text evidence="1">The sequence shown here is derived from an EMBL/GenBank/DDBJ whole genome shotgun (WGS) entry which is preliminary data.</text>
</comment>
<sequence>MRTRTCTDTEKQTSSDRSMLSTDCLIIFCDSRATDSTLSSNRTIFYDLFDESLGICERSKSGWRNNRLPPTSGPAATKVCMDSIKQNHL</sequence>
<reference evidence="1" key="1">
    <citation type="journal article" date="2023" name="G3 (Bethesda)">
        <title>A reference genome for the long-term kleptoplast-retaining sea slug Elysia crispata morphotype clarki.</title>
        <authorList>
            <person name="Eastman K.E."/>
            <person name="Pendleton A.L."/>
            <person name="Shaikh M.A."/>
            <person name="Suttiyut T."/>
            <person name="Ogas R."/>
            <person name="Tomko P."/>
            <person name="Gavelis G."/>
            <person name="Widhalm J.R."/>
            <person name="Wisecaver J.H."/>
        </authorList>
    </citation>
    <scope>NUCLEOTIDE SEQUENCE</scope>
    <source>
        <strain evidence="1">ECLA1</strain>
    </source>
</reference>
<gene>
    <name evidence="1" type="ORF">RRG08_037116</name>
</gene>
<dbReference type="EMBL" id="JAWDGP010006903">
    <property type="protein sequence ID" value="KAK3733324.1"/>
    <property type="molecule type" value="Genomic_DNA"/>
</dbReference>
<dbReference type="Proteomes" id="UP001283361">
    <property type="component" value="Unassembled WGS sequence"/>
</dbReference>
<accession>A0AAE0Y554</accession>
<organism evidence="1 2">
    <name type="scientific">Elysia crispata</name>
    <name type="common">lettuce slug</name>
    <dbReference type="NCBI Taxonomy" id="231223"/>
    <lineage>
        <taxon>Eukaryota</taxon>
        <taxon>Metazoa</taxon>
        <taxon>Spiralia</taxon>
        <taxon>Lophotrochozoa</taxon>
        <taxon>Mollusca</taxon>
        <taxon>Gastropoda</taxon>
        <taxon>Heterobranchia</taxon>
        <taxon>Euthyneura</taxon>
        <taxon>Panpulmonata</taxon>
        <taxon>Sacoglossa</taxon>
        <taxon>Placobranchoidea</taxon>
        <taxon>Plakobranchidae</taxon>
        <taxon>Elysia</taxon>
    </lineage>
</organism>